<dbReference type="Proteomes" id="UP000192247">
    <property type="component" value="Unassembled WGS sequence"/>
</dbReference>
<feature type="non-terminal residue" evidence="1">
    <location>
        <position position="54"/>
    </location>
</feature>
<gene>
    <name evidence="1" type="ORF">BIW11_11564</name>
</gene>
<organism evidence="1 2">
    <name type="scientific">Tropilaelaps mercedesae</name>
    <dbReference type="NCBI Taxonomy" id="418985"/>
    <lineage>
        <taxon>Eukaryota</taxon>
        <taxon>Metazoa</taxon>
        <taxon>Ecdysozoa</taxon>
        <taxon>Arthropoda</taxon>
        <taxon>Chelicerata</taxon>
        <taxon>Arachnida</taxon>
        <taxon>Acari</taxon>
        <taxon>Parasitiformes</taxon>
        <taxon>Mesostigmata</taxon>
        <taxon>Gamasina</taxon>
        <taxon>Dermanyssoidea</taxon>
        <taxon>Laelapidae</taxon>
        <taxon>Tropilaelaps</taxon>
    </lineage>
</organism>
<sequence length="54" mass="6148">MNFSGYSPTASCVSLSRHGIKIARWDRKTLVSSCSRQRTRKLTSTLSEFKKALR</sequence>
<protein>
    <submittedName>
        <fullName evidence="1">Uncharacterized protein</fullName>
    </submittedName>
</protein>
<dbReference type="InParanoid" id="A0A1V9XAT9"/>
<dbReference type="AlphaFoldDB" id="A0A1V9XAT9"/>
<reference evidence="1 2" key="1">
    <citation type="journal article" date="2017" name="Gigascience">
        <title>Draft genome of the honey bee ectoparasitic mite, Tropilaelaps mercedesae, is shaped by the parasitic life history.</title>
        <authorList>
            <person name="Dong X."/>
            <person name="Armstrong S.D."/>
            <person name="Xia D."/>
            <person name="Makepeace B.L."/>
            <person name="Darby A.C."/>
            <person name="Kadowaki T."/>
        </authorList>
    </citation>
    <scope>NUCLEOTIDE SEQUENCE [LARGE SCALE GENOMIC DNA]</scope>
    <source>
        <strain evidence="1">Wuxi-XJTLU</strain>
    </source>
</reference>
<accession>A0A1V9XAT9</accession>
<evidence type="ECO:0000313" key="1">
    <source>
        <dbReference type="EMBL" id="OQR70546.1"/>
    </source>
</evidence>
<dbReference type="EMBL" id="MNPL01017188">
    <property type="protein sequence ID" value="OQR70546.1"/>
    <property type="molecule type" value="Genomic_DNA"/>
</dbReference>
<name>A0A1V9XAT9_9ACAR</name>
<keyword evidence="2" id="KW-1185">Reference proteome</keyword>
<proteinExistence type="predicted"/>
<comment type="caution">
    <text evidence="1">The sequence shown here is derived from an EMBL/GenBank/DDBJ whole genome shotgun (WGS) entry which is preliminary data.</text>
</comment>
<evidence type="ECO:0000313" key="2">
    <source>
        <dbReference type="Proteomes" id="UP000192247"/>
    </source>
</evidence>